<comment type="similarity">
    <text evidence="2">Belongs to the SdhE FAD assembly factor family.</text>
</comment>
<dbReference type="EMBL" id="CP039268">
    <property type="protein sequence ID" value="QGU34005.1"/>
    <property type="molecule type" value="Genomic_DNA"/>
</dbReference>
<comment type="subcellular location">
    <subcellularLocation>
        <location evidence="1">Cytoplasm</location>
    </subcellularLocation>
</comment>
<reference evidence="6 7" key="1">
    <citation type="submission" date="2019-12" db="EMBL/GenBank/DDBJ databases">
        <title>The complete genome of the thermophilic, anoxygenic phototrophic gammaproteobacterium Thermochromatium tepidum.</title>
        <authorList>
            <person name="Sattley W.M."/>
            <person name="Swingley W.D."/>
            <person name="Burchell B.M."/>
            <person name="Gurbani S.A."/>
            <person name="Kujawa C.M."/>
            <person name="Nuccio D.A."/>
            <person name="Schladweiler J."/>
            <person name="Shaffer K.N."/>
            <person name="Stokes L.M."/>
            <person name="Touchman J.W."/>
            <person name="Blankenship R.E."/>
            <person name="Madigan M.T."/>
        </authorList>
    </citation>
    <scope>NUCLEOTIDE SEQUENCE [LARGE SCALE GENOMIC DNA]</scope>
    <source>
        <strain evidence="6 7">ATCC 43061</strain>
    </source>
</reference>
<evidence type="ECO:0000256" key="3">
    <source>
        <dbReference type="ARBA" id="ARBA00019418"/>
    </source>
</evidence>
<dbReference type="InterPro" id="IPR005631">
    <property type="entry name" value="SDH"/>
</dbReference>
<dbReference type="AlphaFoldDB" id="A0A6I6E4V8"/>
<sequence>MLELDHLLERFLDLGYAQLSAAERRDFVALLGQPDPQLSDWFMGRSEPSEPQLRALVARILTVASASPRPG</sequence>
<evidence type="ECO:0000256" key="5">
    <source>
        <dbReference type="ARBA" id="ARBA00023186"/>
    </source>
</evidence>
<dbReference type="InterPro" id="IPR036714">
    <property type="entry name" value="SDH_sf"/>
</dbReference>
<dbReference type="PANTHER" id="PTHR39585:SF1">
    <property type="entry name" value="FAD ASSEMBLY FACTOR SDHE"/>
    <property type="match status" value="1"/>
</dbReference>
<dbReference type="OrthoDB" id="9180899at2"/>
<protein>
    <recommendedName>
        <fullName evidence="3">FAD assembly factor SdhE</fullName>
    </recommendedName>
</protein>
<keyword evidence="5" id="KW-0143">Chaperone</keyword>
<evidence type="ECO:0000256" key="2">
    <source>
        <dbReference type="ARBA" id="ARBA00008571"/>
    </source>
</evidence>
<name>A0A6I6E4V8_THETI</name>
<evidence type="ECO:0000256" key="4">
    <source>
        <dbReference type="ARBA" id="ARBA00022490"/>
    </source>
</evidence>
<gene>
    <name evidence="6" type="ORF">E6P07_08660</name>
</gene>
<evidence type="ECO:0000256" key="1">
    <source>
        <dbReference type="ARBA" id="ARBA00004496"/>
    </source>
</evidence>
<keyword evidence="7" id="KW-1185">Reference proteome</keyword>
<dbReference type="SUPFAM" id="SSF109910">
    <property type="entry name" value="YgfY-like"/>
    <property type="match status" value="1"/>
</dbReference>
<dbReference type="InterPro" id="IPR050531">
    <property type="entry name" value="SdhE_FAD_assembly_factor"/>
</dbReference>
<dbReference type="Pfam" id="PF03937">
    <property type="entry name" value="Sdh5"/>
    <property type="match status" value="1"/>
</dbReference>
<dbReference type="Gene3D" id="1.10.150.250">
    <property type="entry name" value="Flavinator of succinate dehydrogenase"/>
    <property type="match status" value="1"/>
</dbReference>
<dbReference type="GO" id="GO:0006105">
    <property type="term" value="P:succinate metabolic process"/>
    <property type="evidence" value="ECO:0007669"/>
    <property type="project" value="TreeGrafter"/>
</dbReference>
<evidence type="ECO:0000313" key="6">
    <source>
        <dbReference type="EMBL" id="QGU34005.1"/>
    </source>
</evidence>
<evidence type="ECO:0000313" key="7">
    <source>
        <dbReference type="Proteomes" id="UP000426424"/>
    </source>
</evidence>
<dbReference type="Proteomes" id="UP000426424">
    <property type="component" value="Chromosome"/>
</dbReference>
<proteinExistence type="inferred from homology"/>
<organism evidence="6 7">
    <name type="scientific">Thermochromatium tepidum ATCC 43061</name>
    <dbReference type="NCBI Taxonomy" id="316276"/>
    <lineage>
        <taxon>Bacteria</taxon>
        <taxon>Pseudomonadati</taxon>
        <taxon>Pseudomonadota</taxon>
        <taxon>Gammaproteobacteria</taxon>
        <taxon>Chromatiales</taxon>
        <taxon>Chromatiaceae</taxon>
        <taxon>Thermochromatium</taxon>
    </lineage>
</organism>
<dbReference type="KEGG" id="ttp:E6P07_08660"/>
<accession>A0A6I6E4V8</accession>
<dbReference type="GO" id="GO:0005737">
    <property type="term" value="C:cytoplasm"/>
    <property type="evidence" value="ECO:0007669"/>
    <property type="project" value="UniProtKB-SubCell"/>
</dbReference>
<dbReference type="PANTHER" id="PTHR39585">
    <property type="entry name" value="FAD ASSEMBLY FACTOR SDHE"/>
    <property type="match status" value="1"/>
</dbReference>
<keyword evidence="4" id="KW-0963">Cytoplasm</keyword>